<dbReference type="GO" id="GO:0008168">
    <property type="term" value="F:methyltransferase activity"/>
    <property type="evidence" value="ECO:0007669"/>
    <property type="project" value="UniProtKB-KW"/>
</dbReference>
<dbReference type="RefSeq" id="XP_007296792.1">
    <property type="nucleotide sequence ID" value="XM_007296730.1"/>
</dbReference>
<dbReference type="InterPro" id="IPR052356">
    <property type="entry name" value="Thiol_S-MT"/>
</dbReference>
<accession>K1XKF3</accession>
<dbReference type="PANTHER" id="PTHR45036:SF1">
    <property type="entry name" value="METHYLTRANSFERASE LIKE 7A"/>
    <property type="match status" value="1"/>
</dbReference>
<protein>
    <submittedName>
        <fullName evidence="1">Methyltransferase domain-containing protein</fullName>
    </submittedName>
</protein>
<dbReference type="GeneID" id="18764838"/>
<dbReference type="OrthoDB" id="540004at2759"/>
<name>K1XKF3_MARBU</name>
<dbReference type="GO" id="GO:0032259">
    <property type="term" value="P:methylation"/>
    <property type="evidence" value="ECO:0007669"/>
    <property type="project" value="UniProtKB-KW"/>
</dbReference>
<evidence type="ECO:0000313" key="2">
    <source>
        <dbReference type="Proteomes" id="UP000006753"/>
    </source>
</evidence>
<dbReference type="SUPFAM" id="SSF53335">
    <property type="entry name" value="S-adenosyl-L-methionine-dependent methyltransferases"/>
    <property type="match status" value="1"/>
</dbReference>
<dbReference type="InParanoid" id="K1XKF3"/>
<reference evidence="1 2" key="1">
    <citation type="journal article" date="2012" name="BMC Genomics">
        <title>Sequencing the genome of Marssonina brunnea reveals fungus-poplar co-evolution.</title>
        <authorList>
            <person name="Zhu S."/>
            <person name="Cao Y.-Z."/>
            <person name="Jiang C."/>
            <person name="Tan B.-Y."/>
            <person name="Wang Z."/>
            <person name="Feng S."/>
            <person name="Zhang L."/>
            <person name="Su X.-H."/>
            <person name="Brejova B."/>
            <person name="Vinar T."/>
            <person name="Xu M."/>
            <person name="Wang M.-X."/>
            <person name="Zhang S.-G."/>
            <person name="Huang M.-R."/>
            <person name="Wu R."/>
            <person name="Zhou Y."/>
        </authorList>
    </citation>
    <scope>NUCLEOTIDE SEQUENCE [LARGE SCALE GENOMIC DNA]</scope>
    <source>
        <strain evidence="1 2">MB_m1</strain>
    </source>
</reference>
<dbReference type="eggNOG" id="KOG4300">
    <property type="taxonomic scope" value="Eukaryota"/>
</dbReference>
<dbReference type="Pfam" id="PF13489">
    <property type="entry name" value="Methyltransf_23"/>
    <property type="match status" value="1"/>
</dbReference>
<dbReference type="Proteomes" id="UP000006753">
    <property type="component" value="Unassembled WGS sequence"/>
</dbReference>
<gene>
    <name evidence="1" type="ORF">MBM_08903</name>
</gene>
<dbReference type="PANTHER" id="PTHR45036">
    <property type="entry name" value="METHYLTRANSFERASE LIKE 7B"/>
    <property type="match status" value="1"/>
</dbReference>
<dbReference type="Gene3D" id="3.40.50.150">
    <property type="entry name" value="Vaccinia Virus protein VP39"/>
    <property type="match status" value="1"/>
</dbReference>
<keyword evidence="1" id="KW-0808">Transferase</keyword>
<dbReference type="InterPro" id="IPR029063">
    <property type="entry name" value="SAM-dependent_MTases_sf"/>
</dbReference>
<dbReference type="OMA" id="GPWEKID"/>
<dbReference type="KEGG" id="mbe:MBM_08903"/>
<dbReference type="CDD" id="cd02440">
    <property type="entry name" value="AdoMet_MTases"/>
    <property type="match status" value="1"/>
</dbReference>
<organism evidence="1 2">
    <name type="scientific">Marssonina brunnea f. sp. multigermtubi (strain MB_m1)</name>
    <name type="common">Marssonina leaf spot fungus</name>
    <dbReference type="NCBI Taxonomy" id="1072389"/>
    <lineage>
        <taxon>Eukaryota</taxon>
        <taxon>Fungi</taxon>
        <taxon>Dikarya</taxon>
        <taxon>Ascomycota</taxon>
        <taxon>Pezizomycotina</taxon>
        <taxon>Leotiomycetes</taxon>
        <taxon>Helotiales</taxon>
        <taxon>Drepanopezizaceae</taxon>
        <taxon>Drepanopeziza</taxon>
    </lineage>
</organism>
<evidence type="ECO:0000313" key="1">
    <source>
        <dbReference type="EMBL" id="EKD12949.1"/>
    </source>
</evidence>
<dbReference type="HOGENOM" id="CLU_037990_6_1_1"/>
<proteinExistence type="predicted"/>
<keyword evidence="1" id="KW-0489">Methyltransferase</keyword>
<dbReference type="AlphaFoldDB" id="K1XKF3"/>
<keyword evidence="2" id="KW-1185">Reference proteome</keyword>
<dbReference type="EMBL" id="JH921453">
    <property type="protein sequence ID" value="EKD12949.1"/>
    <property type="molecule type" value="Genomic_DNA"/>
</dbReference>
<sequence>MASSSPTPNPTPTAIFWELIDPLLFLWQSATHIPLTILSLLLRLSVRTLLSPVLFKDAWFARFWAEVGPETRANALPRAGPLVASAFGIVLDVGPGSGEWVSMFERGKVSRVYGVEPNRELHARLRERVREAGLEDVYVIVGVGIEELGEKWVGFGEVDTIVTIQCLCSVPDPRKTIGELYGYLKDGGRWVVYEHVVAFEHQGWFVKKWQATIDLLWPHFIGGCSITRDTSTWLKKAGPWTKVDLKQPEDEAFCHVIPHIMGSLTK</sequence>